<keyword evidence="3" id="KW-1185">Reference proteome</keyword>
<dbReference type="OrthoDB" id="10380269at2759"/>
<evidence type="ECO:0000313" key="3">
    <source>
        <dbReference type="Proteomes" id="UP000235786"/>
    </source>
</evidence>
<dbReference type="Proteomes" id="UP000235786">
    <property type="component" value="Unassembled WGS sequence"/>
</dbReference>
<protein>
    <submittedName>
        <fullName evidence="2">Uncharacterized protein</fullName>
    </submittedName>
</protein>
<organism evidence="2 3">
    <name type="scientific">Hyaloscypha variabilis (strain UAMH 11265 / GT02V1 / F)</name>
    <name type="common">Meliniomyces variabilis</name>
    <dbReference type="NCBI Taxonomy" id="1149755"/>
    <lineage>
        <taxon>Eukaryota</taxon>
        <taxon>Fungi</taxon>
        <taxon>Dikarya</taxon>
        <taxon>Ascomycota</taxon>
        <taxon>Pezizomycotina</taxon>
        <taxon>Leotiomycetes</taxon>
        <taxon>Helotiales</taxon>
        <taxon>Hyaloscyphaceae</taxon>
        <taxon>Hyaloscypha</taxon>
        <taxon>Hyaloscypha variabilis</taxon>
    </lineage>
</organism>
<sequence>MASPGESAGDSTGALVPRSSRSLDPSTPDTSSTAAPALRPSVAVAKLMKQAPLRIGTMTFDTTQAVIEHINSFPMEKRYDLQKTVLYHLIDYNEKFDDMLYTTDLDEVIIRVHYVNERRDRRQEAVRSIKKLLEGSQRGELLYVYFLDRDAIKGKNVFITLSDHGDILGLRSTDCENAWTNYKAEEAAGQLATWVRSVYTHEELQALGLGWDACGILEAGVFFRYTELLFEDEDIMVPPPPPGPRSPLDQVTKDEEIYYYVEAPPVTPVRKRKRAADRSYTPAKQ</sequence>
<evidence type="ECO:0000256" key="1">
    <source>
        <dbReference type="SAM" id="MobiDB-lite"/>
    </source>
</evidence>
<dbReference type="EMBL" id="KZ613949">
    <property type="protein sequence ID" value="PMD37132.1"/>
    <property type="molecule type" value="Genomic_DNA"/>
</dbReference>
<reference evidence="2 3" key="1">
    <citation type="submission" date="2016-04" db="EMBL/GenBank/DDBJ databases">
        <title>A degradative enzymes factory behind the ericoid mycorrhizal symbiosis.</title>
        <authorList>
            <consortium name="DOE Joint Genome Institute"/>
            <person name="Martino E."/>
            <person name="Morin E."/>
            <person name="Grelet G."/>
            <person name="Kuo A."/>
            <person name="Kohler A."/>
            <person name="Daghino S."/>
            <person name="Barry K."/>
            <person name="Choi C."/>
            <person name="Cichocki N."/>
            <person name="Clum A."/>
            <person name="Copeland A."/>
            <person name="Hainaut M."/>
            <person name="Haridas S."/>
            <person name="Labutti K."/>
            <person name="Lindquist E."/>
            <person name="Lipzen A."/>
            <person name="Khouja H.-R."/>
            <person name="Murat C."/>
            <person name="Ohm R."/>
            <person name="Olson A."/>
            <person name="Spatafora J."/>
            <person name="Veneault-Fourrey C."/>
            <person name="Henrissat B."/>
            <person name="Grigoriev I."/>
            <person name="Martin F."/>
            <person name="Perotto S."/>
        </authorList>
    </citation>
    <scope>NUCLEOTIDE SEQUENCE [LARGE SCALE GENOMIC DNA]</scope>
    <source>
        <strain evidence="2 3">F</strain>
    </source>
</reference>
<feature type="region of interest" description="Disordered" evidence="1">
    <location>
        <begin position="1"/>
        <end position="36"/>
    </location>
</feature>
<gene>
    <name evidence="2" type="ORF">L207DRAFT_585487</name>
</gene>
<dbReference type="AlphaFoldDB" id="A0A2J6RF35"/>
<proteinExistence type="predicted"/>
<accession>A0A2J6RF35</accession>
<name>A0A2J6RF35_HYAVF</name>
<evidence type="ECO:0000313" key="2">
    <source>
        <dbReference type="EMBL" id="PMD37132.1"/>
    </source>
</evidence>
<feature type="compositionally biased region" description="Low complexity" evidence="1">
    <location>
        <begin position="17"/>
        <end position="36"/>
    </location>
</feature>